<dbReference type="PANTHER" id="PTHR33371:SF4">
    <property type="entry name" value="INTERMEMBRANE PHOSPHOLIPID TRANSPORT SYSTEM BINDING PROTEIN MLAD"/>
    <property type="match status" value="1"/>
</dbReference>
<evidence type="ECO:0000259" key="1">
    <source>
        <dbReference type="Pfam" id="PF02470"/>
    </source>
</evidence>
<dbReference type="InParanoid" id="A0A1B1AMX4"/>
<evidence type="ECO:0000313" key="2">
    <source>
        <dbReference type="EMBL" id="ANP47904.1"/>
    </source>
</evidence>
<dbReference type="STRING" id="1759059.ATE48_01760"/>
<dbReference type="PANTHER" id="PTHR33371">
    <property type="entry name" value="INTERMEMBRANE PHOSPHOLIPID TRANSPORT SYSTEM BINDING PROTEIN MLAD-RELATED"/>
    <property type="match status" value="1"/>
</dbReference>
<protein>
    <recommendedName>
        <fullName evidence="1">Mce/MlaD domain-containing protein</fullName>
    </recommendedName>
</protein>
<dbReference type="InterPro" id="IPR003399">
    <property type="entry name" value="Mce/MlaD"/>
</dbReference>
<keyword evidence="3" id="KW-1185">Reference proteome</keyword>
<organism evidence="2 3">
    <name type="scientific">Candidatus Viadribacter manganicus</name>
    <dbReference type="NCBI Taxonomy" id="1759059"/>
    <lineage>
        <taxon>Bacteria</taxon>
        <taxon>Pseudomonadati</taxon>
        <taxon>Pseudomonadota</taxon>
        <taxon>Alphaproteobacteria</taxon>
        <taxon>Hyphomonadales</taxon>
        <taxon>Hyphomonadaceae</taxon>
        <taxon>Candidatus Viadribacter</taxon>
    </lineage>
</organism>
<accession>A0A1B1AMX4</accession>
<gene>
    <name evidence="2" type="ORF">ATE48_01760</name>
</gene>
<proteinExistence type="predicted"/>
<dbReference type="KEGG" id="cbot:ATE48_01760"/>
<evidence type="ECO:0000313" key="3">
    <source>
        <dbReference type="Proteomes" id="UP000092498"/>
    </source>
</evidence>
<dbReference type="Pfam" id="PF02470">
    <property type="entry name" value="MlaD"/>
    <property type="match status" value="1"/>
</dbReference>
<dbReference type="FunCoup" id="A0A1B1AMX4">
    <property type="interactions" value="88"/>
</dbReference>
<feature type="domain" description="Mce/MlaD" evidence="1">
    <location>
        <begin position="38"/>
        <end position="114"/>
    </location>
</feature>
<dbReference type="EMBL" id="CP013244">
    <property type="protein sequence ID" value="ANP47904.1"/>
    <property type="molecule type" value="Genomic_DNA"/>
</dbReference>
<dbReference type="InterPro" id="IPR052336">
    <property type="entry name" value="MlaD_Phospholipid_Transporter"/>
</dbReference>
<sequence length="158" mass="15958">MNFERWGETILGAVVAAVAVVFFAFAAAQAGQNTTGGGYDLHASFQRVDGVGVGSDVRISGVKVGVVRAVSLDPATYNAVLTFSVNHGIEVLDESTARIATDGLLGGGYVAIEPAGMDPLPPGGEIPNTQGSIDLLTLFASFAQGSGNSGSSTEEAAP</sequence>
<reference evidence="2 3" key="1">
    <citation type="submission" date="2015-11" db="EMBL/GenBank/DDBJ databases">
        <title>Whole-Genome Sequence of Candidatus Oderbacter manganicum from the National Park Lower Oder Valley, Germany.</title>
        <authorList>
            <person name="Braun B."/>
            <person name="Liere K."/>
            <person name="Szewzyk U."/>
        </authorList>
    </citation>
    <scope>NUCLEOTIDE SEQUENCE [LARGE SCALE GENOMIC DNA]</scope>
    <source>
        <strain evidence="2 3">OTSz_A_272</strain>
    </source>
</reference>
<dbReference type="AlphaFoldDB" id="A0A1B1AMX4"/>
<dbReference type="OrthoDB" id="7164001at2"/>
<dbReference type="Proteomes" id="UP000092498">
    <property type="component" value="Chromosome"/>
</dbReference>
<name>A0A1B1AMX4_9PROT</name>